<organism evidence="2 3">
    <name type="scientific">Pterulicium gracile</name>
    <dbReference type="NCBI Taxonomy" id="1884261"/>
    <lineage>
        <taxon>Eukaryota</taxon>
        <taxon>Fungi</taxon>
        <taxon>Dikarya</taxon>
        <taxon>Basidiomycota</taxon>
        <taxon>Agaricomycotina</taxon>
        <taxon>Agaricomycetes</taxon>
        <taxon>Agaricomycetidae</taxon>
        <taxon>Agaricales</taxon>
        <taxon>Pleurotineae</taxon>
        <taxon>Pterulaceae</taxon>
        <taxon>Pterulicium</taxon>
    </lineage>
</organism>
<dbReference type="EMBL" id="ML178894">
    <property type="protein sequence ID" value="TFK95294.1"/>
    <property type="molecule type" value="Genomic_DNA"/>
</dbReference>
<name>A0A5C3PZM3_9AGAR</name>
<protein>
    <submittedName>
        <fullName evidence="2">Uncharacterized protein</fullName>
    </submittedName>
</protein>
<evidence type="ECO:0000313" key="3">
    <source>
        <dbReference type="Proteomes" id="UP000305067"/>
    </source>
</evidence>
<feature type="region of interest" description="Disordered" evidence="1">
    <location>
        <begin position="134"/>
        <end position="153"/>
    </location>
</feature>
<keyword evidence="3" id="KW-1185">Reference proteome</keyword>
<proteinExistence type="predicted"/>
<dbReference type="Proteomes" id="UP000305067">
    <property type="component" value="Unassembled WGS sequence"/>
</dbReference>
<feature type="region of interest" description="Disordered" evidence="1">
    <location>
        <begin position="158"/>
        <end position="188"/>
    </location>
</feature>
<evidence type="ECO:0000313" key="2">
    <source>
        <dbReference type="EMBL" id="TFK95294.1"/>
    </source>
</evidence>
<feature type="compositionally biased region" description="Low complexity" evidence="1">
    <location>
        <begin position="25"/>
        <end position="40"/>
    </location>
</feature>
<gene>
    <name evidence="2" type="ORF">BDV98DRAFT_659817</name>
</gene>
<evidence type="ECO:0000256" key="1">
    <source>
        <dbReference type="SAM" id="MobiDB-lite"/>
    </source>
</evidence>
<sequence>MARSYSRYGSAVQSENNARPVSSQNESTTNVPSSPPTTTNGRTNYIASNTSPSSLSNGVNGPTSPNGHYAAVTPVDNGSGSYSAYTSPSSTSNISNGLLFSGSTTGWSASPSATNSSIYGQAVFLGNVPTNGITSSSPTTNNHATASTSSANPLPFIPPLAGGAISTPPLDYRHSPYRRVQLPDVTED</sequence>
<accession>A0A5C3PZM3</accession>
<feature type="compositionally biased region" description="Polar residues" evidence="1">
    <location>
        <begin position="11"/>
        <end position="24"/>
    </location>
</feature>
<reference evidence="2 3" key="1">
    <citation type="journal article" date="2019" name="Nat. Ecol. Evol.">
        <title>Megaphylogeny resolves global patterns of mushroom evolution.</title>
        <authorList>
            <person name="Varga T."/>
            <person name="Krizsan K."/>
            <person name="Foldi C."/>
            <person name="Dima B."/>
            <person name="Sanchez-Garcia M."/>
            <person name="Sanchez-Ramirez S."/>
            <person name="Szollosi G.J."/>
            <person name="Szarkandi J.G."/>
            <person name="Papp V."/>
            <person name="Albert L."/>
            <person name="Andreopoulos W."/>
            <person name="Angelini C."/>
            <person name="Antonin V."/>
            <person name="Barry K.W."/>
            <person name="Bougher N.L."/>
            <person name="Buchanan P."/>
            <person name="Buyck B."/>
            <person name="Bense V."/>
            <person name="Catcheside P."/>
            <person name="Chovatia M."/>
            <person name="Cooper J."/>
            <person name="Damon W."/>
            <person name="Desjardin D."/>
            <person name="Finy P."/>
            <person name="Geml J."/>
            <person name="Haridas S."/>
            <person name="Hughes K."/>
            <person name="Justo A."/>
            <person name="Karasinski D."/>
            <person name="Kautmanova I."/>
            <person name="Kiss B."/>
            <person name="Kocsube S."/>
            <person name="Kotiranta H."/>
            <person name="LaButti K.M."/>
            <person name="Lechner B.E."/>
            <person name="Liimatainen K."/>
            <person name="Lipzen A."/>
            <person name="Lukacs Z."/>
            <person name="Mihaltcheva S."/>
            <person name="Morgado L.N."/>
            <person name="Niskanen T."/>
            <person name="Noordeloos M.E."/>
            <person name="Ohm R.A."/>
            <person name="Ortiz-Santana B."/>
            <person name="Ovrebo C."/>
            <person name="Racz N."/>
            <person name="Riley R."/>
            <person name="Savchenko A."/>
            <person name="Shiryaev A."/>
            <person name="Soop K."/>
            <person name="Spirin V."/>
            <person name="Szebenyi C."/>
            <person name="Tomsovsky M."/>
            <person name="Tulloss R.E."/>
            <person name="Uehling J."/>
            <person name="Grigoriev I.V."/>
            <person name="Vagvolgyi C."/>
            <person name="Papp T."/>
            <person name="Martin F.M."/>
            <person name="Miettinen O."/>
            <person name="Hibbett D.S."/>
            <person name="Nagy L.G."/>
        </authorList>
    </citation>
    <scope>NUCLEOTIDE SEQUENCE [LARGE SCALE GENOMIC DNA]</scope>
    <source>
        <strain evidence="2 3">CBS 309.79</strain>
    </source>
</reference>
<feature type="compositionally biased region" description="Polar residues" evidence="1">
    <location>
        <begin position="41"/>
        <end position="66"/>
    </location>
</feature>
<dbReference type="AlphaFoldDB" id="A0A5C3PZM3"/>
<feature type="region of interest" description="Disordered" evidence="1">
    <location>
        <begin position="1"/>
        <end position="72"/>
    </location>
</feature>